<dbReference type="KEGG" id="mbe:MBM_06534"/>
<dbReference type="OMA" id="FIMHIFH"/>
<evidence type="ECO:0000313" key="1">
    <source>
        <dbReference type="EMBL" id="EKD15318.1"/>
    </source>
</evidence>
<dbReference type="Proteomes" id="UP000006753">
    <property type="component" value="Unassembled WGS sequence"/>
</dbReference>
<gene>
    <name evidence="1" type="ORF">MBM_06534</name>
</gene>
<dbReference type="InParanoid" id="K1X3M4"/>
<organism evidence="1 2">
    <name type="scientific">Marssonina brunnea f. sp. multigermtubi (strain MB_m1)</name>
    <name type="common">Marssonina leaf spot fungus</name>
    <dbReference type="NCBI Taxonomy" id="1072389"/>
    <lineage>
        <taxon>Eukaryota</taxon>
        <taxon>Fungi</taxon>
        <taxon>Dikarya</taxon>
        <taxon>Ascomycota</taxon>
        <taxon>Pezizomycotina</taxon>
        <taxon>Leotiomycetes</taxon>
        <taxon>Helotiales</taxon>
        <taxon>Drepanopezizaceae</taxon>
        <taxon>Drepanopeziza</taxon>
    </lineage>
</organism>
<keyword evidence="2" id="KW-1185">Reference proteome</keyword>
<dbReference type="RefSeq" id="XP_007294423.1">
    <property type="nucleotide sequence ID" value="XM_007294361.1"/>
</dbReference>
<evidence type="ECO:0000313" key="2">
    <source>
        <dbReference type="Proteomes" id="UP000006753"/>
    </source>
</evidence>
<dbReference type="eggNOG" id="ENOG502S2VY">
    <property type="taxonomic scope" value="Eukaryota"/>
</dbReference>
<dbReference type="STRING" id="1072389.K1X3M4"/>
<dbReference type="AlphaFoldDB" id="K1X3M4"/>
<protein>
    <submittedName>
        <fullName evidence="1">Uncharacterized protein</fullName>
    </submittedName>
</protein>
<dbReference type="HOGENOM" id="CLU_024135_0_0_1"/>
<proteinExistence type="predicted"/>
<dbReference type="OrthoDB" id="2522565at2759"/>
<sequence>MLLLKGKTRHVLITLSSIIFIAVLGNFHNTLLSIPVTRIISNSQHSFPQPFNIDSPINLDGTKKHTVLRSVSTPDGRYFDVKFGDHNGSANVNFVPHPHWNDTWVIVAQKPKSKIPQTVWFAEIVCNAQFTAARVLSCIEPPGILPVTATAGDKCRGTKLDYLENSIGPRDARIFYGPKSPYVIFGSNGVETACMGMWIEDFRVLVDWGLESYDDTKYRHATKLRRPGTYTGMEKNWFVFWDFQGNYYAHYHVSPRRAFAQLNNDGSVGEDLASRATTDEQCLEARMPAATRDHEEIHQATNSLAVTMCKRADPACQATAQNTFIFTLFHYKSYYQYHGEYEPYVMMFRQSAPFDLHSISEKPLWIHGRGGEGTGKKHANWKEGLGKWTQTEMVYVTSIAWKQKGLKYHGYLDDVLLIGFGVEDEHAGGIDVVVGDLFENLAPCYGL</sequence>
<dbReference type="GeneID" id="18762469"/>
<dbReference type="EMBL" id="JH921442">
    <property type="protein sequence ID" value="EKD15318.1"/>
    <property type="molecule type" value="Genomic_DNA"/>
</dbReference>
<accession>K1X3M4</accession>
<name>K1X3M4_MARBU</name>
<reference evidence="1 2" key="1">
    <citation type="journal article" date="2012" name="BMC Genomics">
        <title>Sequencing the genome of Marssonina brunnea reveals fungus-poplar co-evolution.</title>
        <authorList>
            <person name="Zhu S."/>
            <person name="Cao Y.-Z."/>
            <person name="Jiang C."/>
            <person name="Tan B.-Y."/>
            <person name="Wang Z."/>
            <person name="Feng S."/>
            <person name="Zhang L."/>
            <person name="Su X.-H."/>
            <person name="Brejova B."/>
            <person name="Vinar T."/>
            <person name="Xu M."/>
            <person name="Wang M.-X."/>
            <person name="Zhang S.-G."/>
            <person name="Huang M.-R."/>
            <person name="Wu R."/>
            <person name="Zhou Y."/>
        </authorList>
    </citation>
    <scope>NUCLEOTIDE SEQUENCE [LARGE SCALE GENOMIC DNA]</scope>
    <source>
        <strain evidence="1 2">MB_m1</strain>
    </source>
</reference>